<evidence type="ECO:0000256" key="1">
    <source>
        <dbReference type="SAM" id="MobiDB-lite"/>
    </source>
</evidence>
<comment type="caution">
    <text evidence="2">The sequence shown here is derived from an EMBL/GenBank/DDBJ whole genome shotgun (WGS) entry which is preliminary data.</text>
</comment>
<accession>A0A8H3GWD6</accession>
<protein>
    <submittedName>
        <fullName evidence="2">Uncharacterized protein</fullName>
    </submittedName>
</protein>
<feature type="compositionally biased region" description="Basic and acidic residues" evidence="1">
    <location>
        <begin position="464"/>
        <end position="480"/>
    </location>
</feature>
<dbReference type="EMBL" id="CAJMWX010001131">
    <property type="protein sequence ID" value="CAE6469653.1"/>
    <property type="molecule type" value="Genomic_DNA"/>
</dbReference>
<reference evidence="2" key="1">
    <citation type="submission" date="2021-01" db="EMBL/GenBank/DDBJ databases">
        <authorList>
            <person name="Kaushik A."/>
        </authorList>
    </citation>
    <scope>NUCLEOTIDE SEQUENCE</scope>
    <source>
        <strain evidence="2">AG4-R118</strain>
    </source>
</reference>
<sequence length="619" mass="68258">MQYLSPNSLGGSFVNSGSFAKLGSLANSGSLGIGSLNKLSASSFNGRTRDPHKINFSKGWGTGPTEKWYGEQQGHTTFKKLQYRKEREPPFNHEFIVVELDNNTVCRFDRRGDVNNRANVLKGEPIPSEDTAHVIAKSDKEIYPKIDETSDLLLTIQFPQGEDIRTILAICYGIQTNEQTRFYTLTRYNCYFFSWMIITATARRTVDWTQLARPGELWRKLVESVMEILVPDSSSPLPLENPKVAASMRFGAKNKEDLPVPSQFVGSAYLVSALQAALDETREQILQSLAELILHSTVDNAMWSIAKTSSTTAGNKAARSHAAHAARDAAMEAVIENMWQEIINYEPTNGTDGGDLWEKKCKLTETCVQDASTAAADAANQSRRIAVMSTTAPEEISPPQAPAIDEVKIRAEKAEGHGVDLKVVDNKAESSTQDQVAPGVIPVPPAKWETAWEAAWEKSWATGSDEKESNTADPSKKSISDRAKAAWTKAWEEACEANEKYVPLISRGVAQYVTENLPKALPTTITYKTDPSVLKNIVKALNPTEGSNLTSQLQDWVKDRIAEHCQRVSVLTAGAQHPSKTEFENTMKCIWEATLKCLPDLSESEIVDNTRSGNLVVST</sequence>
<organism evidence="2 3">
    <name type="scientific">Rhizoctonia solani</name>
    <dbReference type="NCBI Taxonomy" id="456999"/>
    <lineage>
        <taxon>Eukaryota</taxon>
        <taxon>Fungi</taxon>
        <taxon>Dikarya</taxon>
        <taxon>Basidiomycota</taxon>
        <taxon>Agaricomycotina</taxon>
        <taxon>Agaricomycetes</taxon>
        <taxon>Cantharellales</taxon>
        <taxon>Ceratobasidiaceae</taxon>
        <taxon>Rhizoctonia</taxon>
    </lineage>
</organism>
<proteinExistence type="predicted"/>
<dbReference type="AlphaFoldDB" id="A0A8H3GWD6"/>
<evidence type="ECO:0000313" key="2">
    <source>
        <dbReference type="EMBL" id="CAE6469653.1"/>
    </source>
</evidence>
<dbReference type="OrthoDB" id="3222645at2759"/>
<gene>
    <name evidence="2" type="ORF">RDB_LOCUS104759</name>
</gene>
<name>A0A8H3GWD6_9AGAM</name>
<dbReference type="Proteomes" id="UP000663888">
    <property type="component" value="Unassembled WGS sequence"/>
</dbReference>
<evidence type="ECO:0000313" key="3">
    <source>
        <dbReference type="Proteomes" id="UP000663888"/>
    </source>
</evidence>
<feature type="region of interest" description="Disordered" evidence="1">
    <location>
        <begin position="460"/>
        <end position="480"/>
    </location>
</feature>